<evidence type="ECO:0000313" key="8">
    <source>
        <dbReference type="Proteomes" id="UP000029224"/>
    </source>
</evidence>
<evidence type="ECO:0000256" key="1">
    <source>
        <dbReference type="ARBA" id="ARBA00001962"/>
    </source>
</evidence>
<dbReference type="GO" id="GO:0046872">
    <property type="term" value="F:metal ion binding"/>
    <property type="evidence" value="ECO:0007669"/>
    <property type="project" value="InterPro"/>
</dbReference>
<dbReference type="SUPFAM" id="SSF56796">
    <property type="entry name" value="Dehydroquinate synthase-like"/>
    <property type="match status" value="1"/>
</dbReference>
<dbReference type="InterPro" id="IPR018211">
    <property type="entry name" value="ADH_Fe_CS"/>
</dbReference>
<name>A0A090T7A4_9VIBR</name>
<dbReference type="EC" id="1.1.1.1" evidence="7"/>
<evidence type="ECO:0000256" key="4">
    <source>
        <dbReference type="ARBA" id="ARBA00023027"/>
    </source>
</evidence>
<evidence type="ECO:0000256" key="2">
    <source>
        <dbReference type="ARBA" id="ARBA00007358"/>
    </source>
</evidence>
<reference evidence="7 8" key="2">
    <citation type="submission" date="2014-09" db="EMBL/GenBank/DDBJ databases">
        <authorList>
            <consortium name="NBRP consortium"/>
            <person name="Sawabe T."/>
            <person name="Meirelles P."/>
            <person name="Nakanishi M."/>
            <person name="Sayaka M."/>
            <person name="Hattori M."/>
            <person name="Ohkuma M."/>
        </authorList>
    </citation>
    <scope>NUCLEOTIDE SEQUENCE [LARGE SCALE GENOMIC DNA]</scope>
    <source>
        <strain evidence="7 8">JCM 19240</strain>
    </source>
</reference>
<keyword evidence="3 7" id="KW-0560">Oxidoreductase</keyword>
<dbReference type="EMBL" id="BBMT01000005">
    <property type="protein sequence ID" value="GAL34629.1"/>
    <property type="molecule type" value="Genomic_DNA"/>
</dbReference>
<dbReference type="AlphaFoldDB" id="A0A090T7A4"/>
<evidence type="ECO:0000259" key="6">
    <source>
        <dbReference type="Pfam" id="PF25137"/>
    </source>
</evidence>
<keyword evidence="8" id="KW-1185">Reference proteome</keyword>
<protein>
    <submittedName>
        <fullName evidence="7">Alcohol dehydrogenase</fullName>
        <ecNumber evidence="7">1.1.1.1</ecNumber>
    </submittedName>
</protein>
<accession>A0A090T7A4</accession>
<gene>
    <name evidence="7" type="ORF">JCM19240_4179</name>
</gene>
<sequence length="391" mass="42353">MLHQMLVSVKKPFIKMVPVPEPQCIVGNGKVLDVASYCRDFSVTKPFIVTDSVLRGLGLLDGMLEALQQADMPFTVFDEVQPDPDYATVRAGVECYRQSGCDGIIAFGGGSPIDCAKAIAASVKTKKDVGKLPGLLKVHRPIMPLIAIPTTSGTGSEGTVAAVVSDIESKAKRAITDPFLVPKAAVLDSQIMLGLPPQITAETGIDALTHAIESYLSQYANTKTETLSLNAIKAIFEYLPRAYQNGQDSEAREKMAVASFEAGLAFTRTYIGYVHAIAHQLGAFYHVPHGRANAMVLPHVLKFIAQRDNQRLTTLAHTLGYKNSQALIQDVEQLLDLLNIPKHIVELKAEDIPALAKQAIKEAFGEYPVPEEMNVHQCQQLLAALLVKGAQ</sequence>
<comment type="caution">
    <text evidence="7">The sequence shown here is derived from an EMBL/GenBank/DDBJ whole genome shotgun (WGS) entry which is preliminary data.</text>
</comment>
<dbReference type="OrthoDB" id="9815791at2"/>
<dbReference type="PANTHER" id="PTHR11496:SF102">
    <property type="entry name" value="ALCOHOL DEHYDROGENASE 4"/>
    <property type="match status" value="1"/>
</dbReference>
<feature type="domain" description="Fe-containing alcohol dehydrogenase-like C-terminal" evidence="6">
    <location>
        <begin position="200"/>
        <end position="385"/>
    </location>
</feature>
<comment type="cofactor">
    <cofactor evidence="1">
        <name>Fe cation</name>
        <dbReference type="ChEBI" id="CHEBI:24875"/>
    </cofactor>
</comment>
<feature type="domain" description="Alcohol dehydrogenase iron-type/glycerol dehydrogenase GldA" evidence="5">
    <location>
        <begin position="23"/>
        <end position="188"/>
    </location>
</feature>
<dbReference type="PANTHER" id="PTHR11496">
    <property type="entry name" value="ALCOHOL DEHYDROGENASE"/>
    <property type="match status" value="1"/>
</dbReference>
<reference evidence="7 8" key="1">
    <citation type="submission" date="2014-09" db="EMBL/GenBank/DDBJ databases">
        <title>Vibrio maritimus JCM 19240. (C210) whole genome shotgun sequence.</title>
        <authorList>
            <person name="Sawabe T."/>
            <person name="Meirelles P."/>
            <person name="Nakanishi M."/>
            <person name="Sayaka M."/>
            <person name="Hattori M."/>
            <person name="Ohkuma M."/>
        </authorList>
    </citation>
    <scope>NUCLEOTIDE SEQUENCE [LARGE SCALE GENOMIC DNA]</scope>
    <source>
        <strain evidence="7 8">JCM 19240</strain>
    </source>
</reference>
<dbReference type="InterPro" id="IPR039697">
    <property type="entry name" value="Alcohol_dehydrogenase_Fe"/>
</dbReference>
<dbReference type="CDD" id="cd08189">
    <property type="entry name" value="Fe-ADH-like"/>
    <property type="match status" value="1"/>
</dbReference>
<dbReference type="Gene3D" id="1.20.1090.10">
    <property type="entry name" value="Dehydroquinate synthase-like - alpha domain"/>
    <property type="match status" value="1"/>
</dbReference>
<dbReference type="FunFam" id="3.40.50.1970:FF:000003">
    <property type="entry name" value="Alcohol dehydrogenase, iron-containing"/>
    <property type="match status" value="1"/>
</dbReference>
<dbReference type="InterPro" id="IPR056798">
    <property type="entry name" value="ADH_Fe_C"/>
</dbReference>
<dbReference type="Proteomes" id="UP000029224">
    <property type="component" value="Unassembled WGS sequence"/>
</dbReference>
<evidence type="ECO:0000313" key="7">
    <source>
        <dbReference type="EMBL" id="GAL34629.1"/>
    </source>
</evidence>
<dbReference type="GO" id="GO:0004022">
    <property type="term" value="F:alcohol dehydrogenase (NAD+) activity"/>
    <property type="evidence" value="ECO:0007669"/>
    <property type="project" value="UniProtKB-EC"/>
</dbReference>
<dbReference type="Pfam" id="PF25137">
    <property type="entry name" value="ADH_Fe_C"/>
    <property type="match status" value="1"/>
</dbReference>
<evidence type="ECO:0000259" key="5">
    <source>
        <dbReference type="Pfam" id="PF00465"/>
    </source>
</evidence>
<keyword evidence="4" id="KW-0520">NAD</keyword>
<dbReference type="Gene3D" id="3.40.50.1970">
    <property type="match status" value="1"/>
</dbReference>
<proteinExistence type="inferred from homology"/>
<dbReference type="PROSITE" id="PS00913">
    <property type="entry name" value="ADH_IRON_1"/>
    <property type="match status" value="1"/>
</dbReference>
<organism evidence="7 8">
    <name type="scientific">Vibrio maritimus</name>
    <dbReference type="NCBI Taxonomy" id="990268"/>
    <lineage>
        <taxon>Bacteria</taxon>
        <taxon>Pseudomonadati</taxon>
        <taxon>Pseudomonadota</taxon>
        <taxon>Gammaproteobacteria</taxon>
        <taxon>Vibrionales</taxon>
        <taxon>Vibrionaceae</taxon>
        <taxon>Vibrio</taxon>
    </lineage>
</organism>
<dbReference type="InterPro" id="IPR001670">
    <property type="entry name" value="ADH_Fe/GldA"/>
</dbReference>
<evidence type="ECO:0000256" key="3">
    <source>
        <dbReference type="ARBA" id="ARBA00023002"/>
    </source>
</evidence>
<dbReference type="Pfam" id="PF00465">
    <property type="entry name" value="Fe-ADH"/>
    <property type="match status" value="1"/>
</dbReference>
<dbReference type="PROSITE" id="PS00060">
    <property type="entry name" value="ADH_IRON_2"/>
    <property type="match status" value="1"/>
</dbReference>
<dbReference type="FunFam" id="1.20.1090.10:FF:000001">
    <property type="entry name" value="Aldehyde-alcohol dehydrogenase"/>
    <property type="match status" value="1"/>
</dbReference>
<comment type="similarity">
    <text evidence="2">Belongs to the iron-containing alcohol dehydrogenase family.</text>
</comment>